<protein>
    <submittedName>
        <fullName evidence="2">Uncharacterized protein</fullName>
    </submittedName>
</protein>
<keyword evidence="1" id="KW-0175">Coiled coil</keyword>
<evidence type="ECO:0000256" key="1">
    <source>
        <dbReference type="SAM" id="Coils"/>
    </source>
</evidence>
<accession>A0A6L2L1K1</accession>
<comment type="caution">
    <text evidence="2">The sequence shown here is derived from an EMBL/GenBank/DDBJ whole genome shotgun (WGS) entry which is preliminary data.</text>
</comment>
<feature type="coiled-coil region" evidence="1">
    <location>
        <begin position="358"/>
        <end position="385"/>
    </location>
</feature>
<sequence>MLVDKDKYGKKVTPLAEAIMVMICKLYHQEKSALYKGKSIKHVEYDMDWYTDKMRLKQILGGDACLREYVRVVARTDDRGLVYHDLYLGEKDLVEKKIVGFDLKRSYLYPIFIEGHTAKGVGLRVADSHIGNHHEDDFMPVETIQRFIGIIRSRSFSISKGRPLSWRGNFMYAKDDDDLSFLPNDPSTDFGTSSPFVSINNKAPLVIAKPVDGANSKKLIENIADSGGSLAHQKNLVRHVSSVAGKIKDRKYRKREYSKPPVKCKIFQGLPDILELQDAKSYHLKISNIIPSSWRRYLDNQLDAKLLDLYDRCYTRQAVVDNAINRISWELLKVKEHKASLERMLLESKKWGSYQVSLSALESKVSSLEAEKAKLEATESSLHQEVESVRRDRAEVVLKVVSNVAMKLVQSDEIDPCALIEALLSKKPQTLQHQALARNHVPAPLAPSQKATLSSTLMSQMLSPTLET</sequence>
<dbReference type="EMBL" id="BKCJ010003420">
    <property type="protein sequence ID" value="GEU54980.1"/>
    <property type="molecule type" value="Genomic_DNA"/>
</dbReference>
<gene>
    <name evidence="2" type="ORF">Tci_026958</name>
</gene>
<name>A0A6L2L1K1_TANCI</name>
<reference evidence="2" key="1">
    <citation type="journal article" date="2019" name="Sci. Rep.">
        <title>Draft genome of Tanacetum cinerariifolium, the natural source of mosquito coil.</title>
        <authorList>
            <person name="Yamashiro T."/>
            <person name="Shiraishi A."/>
            <person name="Satake H."/>
            <person name="Nakayama K."/>
        </authorList>
    </citation>
    <scope>NUCLEOTIDE SEQUENCE</scope>
</reference>
<proteinExistence type="predicted"/>
<dbReference type="AlphaFoldDB" id="A0A6L2L1K1"/>
<organism evidence="2">
    <name type="scientific">Tanacetum cinerariifolium</name>
    <name type="common">Dalmatian daisy</name>
    <name type="synonym">Chrysanthemum cinerariifolium</name>
    <dbReference type="NCBI Taxonomy" id="118510"/>
    <lineage>
        <taxon>Eukaryota</taxon>
        <taxon>Viridiplantae</taxon>
        <taxon>Streptophyta</taxon>
        <taxon>Embryophyta</taxon>
        <taxon>Tracheophyta</taxon>
        <taxon>Spermatophyta</taxon>
        <taxon>Magnoliopsida</taxon>
        <taxon>eudicotyledons</taxon>
        <taxon>Gunneridae</taxon>
        <taxon>Pentapetalae</taxon>
        <taxon>asterids</taxon>
        <taxon>campanulids</taxon>
        <taxon>Asterales</taxon>
        <taxon>Asteraceae</taxon>
        <taxon>Asteroideae</taxon>
        <taxon>Anthemideae</taxon>
        <taxon>Anthemidinae</taxon>
        <taxon>Tanacetum</taxon>
    </lineage>
</organism>
<evidence type="ECO:0000313" key="2">
    <source>
        <dbReference type="EMBL" id="GEU54980.1"/>
    </source>
</evidence>